<dbReference type="RefSeq" id="WP_074478945.1">
    <property type="nucleotide sequence ID" value="NZ_FMCT01000021.1"/>
</dbReference>
<proteinExistence type="inferred from homology"/>
<dbReference type="GO" id="GO:0016491">
    <property type="term" value="F:oxidoreductase activity"/>
    <property type="evidence" value="ECO:0007669"/>
    <property type="project" value="UniProtKB-KW"/>
</dbReference>
<name>A0A1C5AVN5_9ACTN</name>
<dbReference type="Gene3D" id="3.30.360.10">
    <property type="entry name" value="Dihydrodipicolinate Reductase, domain 2"/>
    <property type="match status" value="1"/>
</dbReference>
<evidence type="ECO:0000256" key="2">
    <source>
        <dbReference type="ARBA" id="ARBA00023002"/>
    </source>
</evidence>
<accession>A0A1C5AVN5</accession>
<dbReference type="InterPro" id="IPR000683">
    <property type="entry name" value="Gfo/Idh/MocA-like_OxRdtase_N"/>
</dbReference>
<dbReference type="EMBL" id="FMCT01000021">
    <property type="protein sequence ID" value="SCF49104.1"/>
    <property type="molecule type" value="Genomic_DNA"/>
</dbReference>
<dbReference type="Pfam" id="PF22725">
    <property type="entry name" value="GFO_IDH_MocA_C3"/>
    <property type="match status" value="1"/>
</dbReference>
<protein>
    <submittedName>
        <fullName evidence="5">Oxidoreductase</fullName>
    </submittedName>
</protein>
<sequence length="395" mass="41030">MTTPPPAVSGVAVPPGGPVRVAVVGLGWAGREIWLPRLAAHPTFEVTALVDPQPAVRDTARDTHAVPFAYADVDDLPVGAADLVVVAVPNHLHAAVAARLLRRGVPVFLEKPVCLSAAEATLLADAERAGGAVLLAGSAARWRADVRALADAAAGLGPIRHVDVAWVRARGVPDAGGWFTRRDLSGGGALVDLGWHLLDTVLPLLGPATRITHAVGSVSADFVDDDAAHAVWRDPAGSVGAAAAPRGDGPVGGSRGDVEDTARGFLLTADGASVAVHACWASHEALDRTTITVHGVAGTATLRCTFGFSPNREPTPVLTRTRDGRTVTLPLPTEPIGAEYDRQLDALPGLLAAPASRGAAVAEAHRTIDIIERIYRTARPTEPEREHALAGQRDR</sequence>
<gene>
    <name evidence="5" type="ORF">GA0070563_12111</name>
</gene>
<feature type="domain" description="GFO/IDH/MocA-like oxidoreductase" evidence="4">
    <location>
        <begin position="155"/>
        <end position="300"/>
    </location>
</feature>
<evidence type="ECO:0000259" key="3">
    <source>
        <dbReference type="Pfam" id="PF01408"/>
    </source>
</evidence>
<dbReference type="InterPro" id="IPR055170">
    <property type="entry name" value="GFO_IDH_MocA-like_dom"/>
</dbReference>
<dbReference type="GO" id="GO:0000166">
    <property type="term" value="F:nucleotide binding"/>
    <property type="evidence" value="ECO:0007669"/>
    <property type="project" value="InterPro"/>
</dbReference>
<keyword evidence="2" id="KW-0560">Oxidoreductase</keyword>
<dbReference type="Proteomes" id="UP000183585">
    <property type="component" value="Unassembled WGS sequence"/>
</dbReference>
<dbReference type="Pfam" id="PF01408">
    <property type="entry name" value="GFO_IDH_MocA"/>
    <property type="match status" value="1"/>
</dbReference>
<dbReference type="InterPro" id="IPR036291">
    <property type="entry name" value="NAD(P)-bd_dom_sf"/>
</dbReference>
<dbReference type="PANTHER" id="PTHR43708:SF5">
    <property type="entry name" value="CONSERVED EXPRESSED OXIDOREDUCTASE (EUROFUNG)-RELATED"/>
    <property type="match status" value="1"/>
</dbReference>
<dbReference type="SUPFAM" id="SSF51735">
    <property type="entry name" value="NAD(P)-binding Rossmann-fold domains"/>
    <property type="match status" value="1"/>
</dbReference>
<dbReference type="SUPFAM" id="SSF55347">
    <property type="entry name" value="Glyceraldehyde-3-phosphate dehydrogenase-like, C-terminal domain"/>
    <property type="match status" value="1"/>
</dbReference>
<dbReference type="AlphaFoldDB" id="A0A1C5AVN5"/>
<dbReference type="Gene3D" id="3.40.50.720">
    <property type="entry name" value="NAD(P)-binding Rossmann-like Domain"/>
    <property type="match status" value="1"/>
</dbReference>
<dbReference type="PANTHER" id="PTHR43708">
    <property type="entry name" value="CONSERVED EXPRESSED OXIDOREDUCTASE (EUROFUNG)"/>
    <property type="match status" value="1"/>
</dbReference>
<organism evidence="5 6">
    <name type="scientific">Micromonospora carbonacea</name>
    <dbReference type="NCBI Taxonomy" id="47853"/>
    <lineage>
        <taxon>Bacteria</taxon>
        <taxon>Bacillati</taxon>
        <taxon>Actinomycetota</taxon>
        <taxon>Actinomycetes</taxon>
        <taxon>Micromonosporales</taxon>
        <taxon>Micromonosporaceae</taxon>
        <taxon>Micromonospora</taxon>
    </lineage>
</organism>
<keyword evidence="6" id="KW-1185">Reference proteome</keyword>
<dbReference type="InterPro" id="IPR051317">
    <property type="entry name" value="Gfo/Idh/MocA_oxidoreduct"/>
</dbReference>
<evidence type="ECO:0000313" key="5">
    <source>
        <dbReference type="EMBL" id="SCF49104.1"/>
    </source>
</evidence>
<feature type="domain" description="Gfo/Idh/MocA-like oxidoreductase N-terminal" evidence="3">
    <location>
        <begin position="19"/>
        <end position="135"/>
    </location>
</feature>
<comment type="similarity">
    <text evidence="1">Belongs to the Gfo/Idh/MocA family.</text>
</comment>
<evidence type="ECO:0000259" key="4">
    <source>
        <dbReference type="Pfam" id="PF22725"/>
    </source>
</evidence>
<evidence type="ECO:0000256" key="1">
    <source>
        <dbReference type="ARBA" id="ARBA00010928"/>
    </source>
</evidence>
<evidence type="ECO:0000313" key="6">
    <source>
        <dbReference type="Proteomes" id="UP000183585"/>
    </source>
</evidence>
<reference evidence="6" key="1">
    <citation type="submission" date="2016-06" db="EMBL/GenBank/DDBJ databases">
        <authorList>
            <person name="Varghese N."/>
            <person name="Submissions Spin"/>
        </authorList>
    </citation>
    <scope>NUCLEOTIDE SEQUENCE [LARGE SCALE GENOMIC DNA]</scope>
    <source>
        <strain evidence="6">DSM 43168</strain>
    </source>
</reference>
<dbReference type="STRING" id="47853.TK50_11305"/>